<dbReference type="AlphaFoldDB" id="A0A655XDD0"/>
<reference evidence="1 2" key="1">
    <citation type="submission" date="2015-07" db="EMBL/GenBank/DDBJ databases">
        <authorList>
            <consortium name="Pathogen Informatics"/>
        </authorList>
    </citation>
    <scope>NUCLEOTIDE SEQUENCE [LARGE SCALE GENOMIC DNA]</scope>
    <source>
        <strain evidence="1 2">A325</strain>
    </source>
</reference>
<gene>
    <name evidence="1" type="ORF">ERS013201_01755</name>
</gene>
<evidence type="ECO:0000313" key="2">
    <source>
        <dbReference type="Proteomes" id="UP000046067"/>
    </source>
</evidence>
<protein>
    <submittedName>
        <fullName evidence="1">Uncharacterized protein</fullName>
    </submittedName>
</protein>
<proteinExistence type="predicted"/>
<dbReference type="EMBL" id="CWQJ01000009">
    <property type="protein sequence ID" value="CSC09173.1"/>
    <property type="molecule type" value="Genomic_DNA"/>
</dbReference>
<organism evidence="1 2">
    <name type="scientific">Vibrio cholerae</name>
    <dbReference type="NCBI Taxonomy" id="666"/>
    <lineage>
        <taxon>Bacteria</taxon>
        <taxon>Pseudomonadati</taxon>
        <taxon>Pseudomonadota</taxon>
        <taxon>Gammaproteobacteria</taxon>
        <taxon>Vibrionales</taxon>
        <taxon>Vibrionaceae</taxon>
        <taxon>Vibrio</taxon>
    </lineage>
</organism>
<name>A0A655XDD0_VIBCL</name>
<sequence length="74" mass="9103">MNRHKDLRVFRIHFHFGAHTADQYVNRTVVWRIHTVTDHVQNPLTTQHLIRIRRKRNQQLVFRFSELDWLTVTT</sequence>
<evidence type="ECO:0000313" key="1">
    <source>
        <dbReference type="EMBL" id="CSC09173.1"/>
    </source>
</evidence>
<dbReference type="Proteomes" id="UP000046067">
    <property type="component" value="Unassembled WGS sequence"/>
</dbReference>
<accession>A0A655XDD0</accession>